<dbReference type="Pfam" id="PF00672">
    <property type="entry name" value="HAMP"/>
    <property type="match status" value="1"/>
</dbReference>
<keyword evidence="6 8" id="KW-0807">Transducer</keyword>
<evidence type="ECO:0000256" key="3">
    <source>
        <dbReference type="ARBA" id="ARBA00022692"/>
    </source>
</evidence>
<dbReference type="Pfam" id="PF17200">
    <property type="entry name" value="sCache_2"/>
    <property type="match status" value="1"/>
</dbReference>
<dbReference type="InterPro" id="IPR003660">
    <property type="entry name" value="HAMP_dom"/>
</dbReference>
<comment type="subcellular location">
    <subcellularLocation>
        <location evidence="1">Cell membrane</location>
        <topology evidence="1">Multi-pass membrane protein</topology>
    </subcellularLocation>
</comment>
<comment type="similarity">
    <text evidence="7">Belongs to the methyl-accepting chemotaxis (MCP) protein family.</text>
</comment>
<feature type="domain" description="HAMP" evidence="12">
    <location>
        <begin position="224"/>
        <end position="277"/>
    </location>
</feature>
<dbReference type="CDD" id="cd11386">
    <property type="entry name" value="MCP_signal"/>
    <property type="match status" value="1"/>
</dbReference>
<evidence type="ECO:0000256" key="2">
    <source>
        <dbReference type="ARBA" id="ARBA00022475"/>
    </source>
</evidence>
<evidence type="ECO:0000256" key="6">
    <source>
        <dbReference type="ARBA" id="ARBA00023224"/>
    </source>
</evidence>
<name>A0A1E4R5N9_9BACI</name>
<dbReference type="PROSITE" id="PS50885">
    <property type="entry name" value="HAMP"/>
    <property type="match status" value="1"/>
</dbReference>
<dbReference type="CDD" id="cd06225">
    <property type="entry name" value="HAMP"/>
    <property type="match status" value="1"/>
</dbReference>
<dbReference type="InterPro" id="IPR004089">
    <property type="entry name" value="MCPsignal_dom"/>
</dbReference>
<accession>A0A1E4R5N9</accession>
<evidence type="ECO:0000313" key="14">
    <source>
        <dbReference type="Proteomes" id="UP000094784"/>
    </source>
</evidence>
<evidence type="ECO:0000256" key="9">
    <source>
        <dbReference type="SAM" id="Coils"/>
    </source>
</evidence>
<evidence type="ECO:0000259" key="12">
    <source>
        <dbReference type="PROSITE" id="PS50885"/>
    </source>
</evidence>
<dbReference type="AlphaFoldDB" id="A0A1E4R5N9"/>
<feature type="transmembrane region" description="Helical" evidence="10">
    <location>
        <begin position="203"/>
        <end position="223"/>
    </location>
</feature>
<dbReference type="PANTHER" id="PTHR32089:SF114">
    <property type="entry name" value="METHYL-ACCEPTING CHEMOTAXIS PROTEIN MCPB"/>
    <property type="match status" value="1"/>
</dbReference>
<proteinExistence type="inferred from homology"/>
<dbReference type="SMART" id="SM00304">
    <property type="entry name" value="HAMP"/>
    <property type="match status" value="1"/>
</dbReference>
<dbReference type="GO" id="GO:0007165">
    <property type="term" value="P:signal transduction"/>
    <property type="evidence" value="ECO:0007669"/>
    <property type="project" value="UniProtKB-KW"/>
</dbReference>
<dbReference type="OrthoDB" id="9810264at2"/>
<evidence type="ECO:0000256" key="5">
    <source>
        <dbReference type="ARBA" id="ARBA00023136"/>
    </source>
</evidence>
<comment type="caution">
    <text evidence="13">The sequence shown here is derived from an EMBL/GenBank/DDBJ whole genome shotgun (WGS) entry which is preliminary data.</text>
</comment>
<dbReference type="SUPFAM" id="SSF58104">
    <property type="entry name" value="Methyl-accepting chemotaxis protein (MCP) signaling domain"/>
    <property type="match status" value="1"/>
</dbReference>
<dbReference type="SMART" id="SM00283">
    <property type="entry name" value="MA"/>
    <property type="match status" value="1"/>
</dbReference>
<dbReference type="Gene3D" id="6.10.340.10">
    <property type="match status" value="1"/>
</dbReference>
<dbReference type="EMBL" id="MECQ01000001">
    <property type="protein sequence ID" value="ODV55763.1"/>
    <property type="molecule type" value="Genomic_DNA"/>
</dbReference>
<keyword evidence="3 10" id="KW-0812">Transmembrane</keyword>
<protein>
    <submittedName>
        <fullName evidence="13">Chemotaxis protein</fullName>
    </submittedName>
</protein>
<dbReference type="SMART" id="SM01049">
    <property type="entry name" value="Cache_2"/>
    <property type="match status" value="1"/>
</dbReference>
<reference evidence="13 14" key="1">
    <citation type="submission" date="2016-09" db="EMBL/GenBank/DDBJ databases">
        <title>Draft genome sequence of the soil isolate, Lysinibacillus fusiformis M5, a potential hypoxanthine producer.</title>
        <authorList>
            <person name="Gallegos-Monterrosa R."/>
            <person name="Maroti G."/>
            <person name="Balint B."/>
            <person name="Kovacs A.T."/>
        </authorList>
    </citation>
    <scope>NUCLEOTIDE SEQUENCE [LARGE SCALE GENOMIC DNA]</scope>
    <source>
        <strain evidence="13 14">M5</strain>
    </source>
</reference>
<evidence type="ECO:0000256" key="8">
    <source>
        <dbReference type="PROSITE-ProRule" id="PRU00284"/>
    </source>
</evidence>
<keyword evidence="9" id="KW-0175">Coiled coil</keyword>
<dbReference type="Pfam" id="PF00015">
    <property type="entry name" value="MCPsignal"/>
    <property type="match status" value="1"/>
</dbReference>
<keyword evidence="4 10" id="KW-1133">Transmembrane helix</keyword>
<keyword evidence="5 10" id="KW-0472">Membrane</keyword>
<dbReference type="Gene3D" id="3.30.450.20">
    <property type="entry name" value="PAS domain"/>
    <property type="match status" value="1"/>
</dbReference>
<dbReference type="GO" id="GO:0005886">
    <property type="term" value="C:plasma membrane"/>
    <property type="evidence" value="ECO:0007669"/>
    <property type="project" value="UniProtKB-SubCell"/>
</dbReference>
<evidence type="ECO:0000256" key="10">
    <source>
        <dbReference type="SAM" id="Phobius"/>
    </source>
</evidence>
<evidence type="ECO:0000313" key="13">
    <source>
        <dbReference type="EMBL" id="ODV55763.1"/>
    </source>
</evidence>
<feature type="domain" description="Methyl-accepting transducer" evidence="11">
    <location>
        <begin position="296"/>
        <end position="546"/>
    </location>
</feature>
<evidence type="ECO:0000256" key="4">
    <source>
        <dbReference type="ARBA" id="ARBA00022989"/>
    </source>
</evidence>
<evidence type="ECO:0000256" key="7">
    <source>
        <dbReference type="ARBA" id="ARBA00029447"/>
    </source>
</evidence>
<organism evidence="13 14">
    <name type="scientific">Lysinibacillus fusiformis</name>
    <dbReference type="NCBI Taxonomy" id="28031"/>
    <lineage>
        <taxon>Bacteria</taxon>
        <taxon>Bacillati</taxon>
        <taxon>Bacillota</taxon>
        <taxon>Bacilli</taxon>
        <taxon>Bacillales</taxon>
        <taxon>Bacillaceae</taxon>
        <taxon>Lysinibacillus</taxon>
    </lineage>
</organism>
<dbReference type="PANTHER" id="PTHR32089">
    <property type="entry name" value="METHYL-ACCEPTING CHEMOTAXIS PROTEIN MCPB"/>
    <property type="match status" value="1"/>
</dbReference>
<sequence length="582" mass="63309">MKKFVQFRSIKAKLIAFSLLLLMIPLITLGYLSYQQSKSNLESVGKENLRNSVEMTIAMIEQFNQEVEAGNLSLAEAQEKVKIAILGEMDSEGKRPINKNIKLGDSGYIFVVDQKGNSIAHPNIEGNNVWDEQDDNGVKYMQEIIGKGNEGGGFASYSWPLPNSDQLEEKGVYAETDPYWGWVIGASTYLADFNKPAESILKLTVIVIGVAIIIGIFVIWQYASSMAKPINRVVQAMERFAEGDLTQESMSIRSKDEIGKLANAMNQMHAKLKDMIHNIAQASDLINTSSKELSQSANEVNMGAEQVAITMNELASGAEGQAHHSNELTSLMERFTADLRETNQHGEHIHQSSVEVLGLTNEGSQLMTSSNSQMSKIDGIVQNAVEKVKNLDAQAQEISKLVVVIKDIADQTNLLALNAAIEAARAGEHGKGFAVVADEVRKLAEQVAFSVNDITSIVTNIQQDFDVVTSSLEDGYQEVKEGTNQIKATSETFTTISNSINDVVDSVQLISSNLSKVTEDGQKMNSAIQEIAAVAEESAAGVEQTTATTEQTSSSMDVMAGKSAQLSTLALELKTLIAQFKL</sequence>
<keyword evidence="2" id="KW-1003">Cell membrane</keyword>
<gene>
    <name evidence="13" type="ORF">BG258_07540</name>
</gene>
<dbReference type="InterPro" id="IPR033480">
    <property type="entry name" value="sCache_2"/>
</dbReference>
<dbReference type="PROSITE" id="PS50111">
    <property type="entry name" value="CHEMOTAXIS_TRANSDUC_2"/>
    <property type="match status" value="1"/>
</dbReference>
<dbReference type="Proteomes" id="UP000094784">
    <property type="component" value="Unassembled WGS sequence"/>
</dbReference>
<feature type="coiled-coil region" evidence="9">
    <location>
        <begin position="46"/>
        <end position="80"/>
    </location>
</feature>
<feature type="transmembrane region" description="Helical" evidence="10">
    <location>
        <begin position="12"/>
        <end position="34"/>
    </location>
</feature>
<dbReference type="Gene3D" id="1.10.287.950">
    <property type="entry name" value="Methyl-accepting chemotaxis protein"/>
    <property type="match status" value="1"/>
</dbReference>
<evidence type="ECO:0000259" key="11">
    <source>
        <dbReference type="PROSITE" id="PS50111"/>
    </source>
</evidence>
<dbReference type="RefSeq" id="WP_069480813.1">
    <property type="nucleotide sequence ID" value="NZ_KV766182.1"/>
</dbReference>
<evidence type="ECO:0000256" key="1">
    <source>
        <dbReference type="ARBA" id="ARBA00004651"/>
    </source>
</evidence>